<name>A0ABV2UT49_9ACTN</name>
<feature type="transmembrane region" description="Helical" evidence="1">
    <location>
        <begin position="48"/>
        <end position="71"/>
    </location>
</feature>
<proteinExistence type="predicted"/>
<evidence type="ECO:0000313" key="2">
    <source>
        <dbReference type="EMBL" id="MET9844726.1"/>
    </source>
</evidence>
<gene>
    <name evidence="2" type="ORF">ABZZ21_09100</name>
</gene>
<dbReference type="RefSeq" id="WP_355394766.1">
    <property type="nucleotide sequence ID" value="NZ_JBEXPZ010000010.1"/>
</dbReference>
<reference evidence="2 3" key="1">
    <citation type="submission" date="2024-06" db="EMBL/GenBank/DDBJ databases">
        <title>The Natural Products Discovery Center: Release of the First 8490 Sequenced Strains for Exploring Actinobacteria Biosynthetic Diversity.</title>
        <authorList>
            <person name="Kalkreuter E."/>
            <person name="Kautsar S.A."/>
            <person name="Yang D."/>
            <person name="Bader C.D."/>
            <person name="Teijaro C.N."/>
            <person name="Fluegel L."/>
            <person name="Davis C.M."/>
            <person name="Simpson J.R."/>
            <person name="Lauterbach L."/>
            <person name="Steele A.D."/>
            <person name="Gui C."/>
            <person name="Meng S."/>
            <person name="Li G."/>
            <person name="Viehrig K."/>
            <person name="Ye F."/>
            <person name="Su P."/>
            <person name="Kiefer A.F."/>
            <person name="Nichols A."/>
            <person name="Cepeda A.J."/>
            <person name="Yan W."/>
            <person name="Fan B."/>
            <person name="Jiang Y."/>
            <person name="Adhikari A."/>
            <person name="Zheng C.-J."/>
            <person name="Schuster L."/>
            <person name="Cowan T.M."/>
            <person name="Smanski M.J."/>
            <person name="Chevrette M.G."/>
            <person name="De Carvalho L.P.S."/>
            <person name="Shen B."/>
        </authorList>
    </citation>
    <scope>NUCLEOTIDE SEQUENCE [LARGE SCALE GENOMIC DNA]</scope>
    <source>
        <strain evidence="2 3">NPDC006434</strain>
    </source>
</reference>
<dbReference type="Proteomes" id="UP001550210">
    <property type="component" value="Unassembled WGS sequence"/>
</dbReference>
<feature type="transmembrane region" description="Helical" evidence="1">
    <location>
        <begin position="77"/>
        <end position="95"/>
    </location>
</feature>
<feature type="transmembrane region" description="Helical" evidence="1">
    <location>
        <begin position="16"/>
        <end position="36"/>
    </location>
</feature>
<keyword evidence="1" id="KW-0472">Membrane</keyword>
<organism evidence="2 3">
    <name type="scientific">Streptomyces ossamyceticus</name>
    <dbReference type="NCBI Taxonomy" id="249581"/>
    <lineage>
        <taxon>Bacteria</taxon>
        <taxon>Bacillati</taxon>
        <taxon>Actinomycetota</taxon>
        <taxon>Actinomycetes</taxon>
        <taxon>Kitasatosporales</taxon>
        <taxon>Streptomycetaceae</taxon>
        <taxon>Streptomyces</taxon>
    </lineage>
</organism>
<evidence type="ECO:0000256" key="1">
    <source>
        <dbReference type="SAM" id="Phobius"/>
    </source>
</evidence>
<dbReference type="SUPFAM" id="SSF103473">
    <property type="entry name" value="MFS general substrate transporter"/>
    <property type="match status" value="1"/>
</dbReference>
<dbReference type="EMBL" id="JBEXPZ010000010">
    <property type="protein sequence ID" value="MET9844726.1"/>
    <property type="molecule type" value="Genomic_DNA"/>
</dbReference>
<protein>
    <submittedName>
        <fullName evidence="2">MFS transporter</fullName>
    </submittedName>
</protein>
<keyword evidence="1" id="KW-0812">Transmembrane</keyword>
<comment type="caution">
    <text evidence="2">The sequence shown here is derived from an EMBL/GenBank/DDBJ whole genome shotgun (WGS) entry which is preliminary data.</text>
</comment>
<dbReference type="InterPro" id="IPR036259">
    <property type="entry name" value="MFS_trans_sf"/>
</dbReference>
<sequence>MAVCLAAATVPALAPYMYAGVGLFIAPFLPTGLPWLTRTAPMARSASAHVIAASMLGGVAAGPALGAMVQWAGAHSVPLVLCVIALLCLVSSMWIDRTTRPRGRGAAASSRRR</sequence>
<keyword evidence="3" id="KW-1185">Reference proteome</keyword>
<keyword evidence="1" id="KW-1133">Transmembrane helix</keyword>
<accession>A0ABV2UT49</accession>
<evidence type="ECO:0000313" key="3">
    <source>
        <dbReference type="Proteomes" id="UP001550210"/>
    </source>
</evidence>